<organism evidence="3 4">
    <name type="scientific">Larkinella bovis</name>
    <dbReference type="NCBI Taxonomy" id="683041"/>
    <lineage>
        <taxon>Bacteria</taxon>
        <taxon>Pseudomonadati</taxon>
        <taxon>Bacteroidota</taxon>
        <taxon>Cytophagia</taxon>
        <taxon>Cytophagales</taxon>
        <taxon>Spirosomataceae</taxon>
        <taxon>Larkinella</taxon>
    </lineage>
</organism>
<comment type="caution">
    <text evidence="3">The sequence shown here is derived from an EMBL/GenBank/DDBJ whole genome shotgun (WGS) entry which is preliminary data.</text>
</comment>
<dbReference type="RefSeq" id="WP_379848524.1">
    <property type="nucleotide sequence ID" value="NZ_JBHSMA010000007.1"/>
</dbReference>
<protein>
    <submittedName>
        <fullName evidence="3">Uncharacterized protein</fullName>
    </submittedName>
</protein>
<keyword evidence="2" id="KW-0732">Signal</keyword>
<accession>A0ABW0IEF9</accession>
<evidence type="ECO:0000313" key="4">
    <source>
        <dbReference type="Proteomes" id="UP001596106"/>
    </source>
</evidence>
<feature type="compositionally biased region" description="Polar residues" evidence="1">
    <location>
        <begin position="29"/>
        <end position="63"/>
    </location>
</feature>
<sequence length="127" mass="13433">MKKIVLTVAMLVATTVAALQVQAQSTSSEGNAANPAQSKTGNASESTNDGTKTRAQPSSTVTGSRPKENSMSDKSQGNTQRDREKRRRVHSDADGKTDVGQVKPKADPKTRKKRGSGRSFGNTGTDN</sequence>
<gene>
    <name evidence="3" type="ORF">ACFPMF_20105</name>
</gene>
<dbReference type="Proteomes" id="UP001596106">
    <property type="component" value="Unassembled WGS sequence"/>
</dbReference>
<feature type="signal peptide" evidence="2">
    <location>
        <begin position="1"/>
        <end position="23"/>
    </location>
</feature>
<evidence type="ECO:0000256" key="2">
    <source>
        <dbReference type="SAM" id="SignalP"/>
    </source>
</evidence>
<evidence type="ECO:0000313" key="3">
    <source>
        <dbReference type="EMBL" id="MFC5411636.1"/>
    </source>
</evidence>
<evidence type="ECO:0000256" key="1">
    <source>
        <dbReference type="SAM" id="MobiDB-lite"/>
    </source>
</evidence>
<feature type="chain" id="PRO_5047461162" evidence="2">
    <location>
        <begin position="24"/>
        <end position="127"/>
    </location>
</feature>
<reference evidence="4" key="1">
    <citation type="journal article" date="2019" name="Int. J. Syst. Evol. Microbiol.">
        <title>The Global Catalogue of Microorganisms (GCM) 10K type strain sequencing project: providing services to taxonomists for standard genome sequencing and annotation.</title>
        <authorList>
            <consortium name="The Broad Institute Genomics Platform"/>
            <consortium name="The Broad Institute Genome Sequencing Center for Infectious Disease"/>
            <person name="Wu L."/>
            <person name="Ma J."/>
        </authorList>
    </citation>
    <scope>NUCLEOTIDE SEQUENCE [LARGE SCALE GENOMIC DNA]</scope>
    <source>
        <strain evidence="4">CCUG 55250</strain>
    </source>
</reference>
<dbReference type="EMBL" id="JBHSMA010000007">
    <property type="protein sequence ID" value="MFC5411636.1"/>
    <property type="molecule type" value="Genomic_DNA"/>
</dbReference>
<keyword evidence="4" id="KW-1185">Reference proteome</keyword>
<name>A0ABW0IEF9_9BACT</name>
<proteinExistence type="predicted"/>
<feature type="region of interest" description="Disordered" evidence="1">
    <location>
        <begin position="21"/>
        <end position="127"/>
    </location>
</feature>